<dbReference type="STRING" id="5601.A0A0D2FYQ0"/>
<dbReference type="PANTHER" id="PTHR37540">
    <property type="entry name" value="TRANSCRIPTION FACTOR (ACR-2), PUTATIVE-RELATED-RELATED"/>
    <property type="match status" value="1"/>
</dbReference>
<dbReference type="Proteomes" id="UP000054266">
    <property type="component" value="Unassembled WGS sequence"/>
</dbReference>
<dbReference type="AlphaFoldDB" id="A0A0D2FYQ0"/>
<evidence type="ECO:0000256" key="1">
    <source>
        <dbReference type="SAM" id="MobiDB-lite"/>
    </source>
</evidence>
<dbReference type="PANTHER" id="PTHR37540:SF5">
    <property type="entry name" value="TRANSCRIPTION FACTOR DOMAIN-CONTAINING PROTEIN"/>
    <property type="match status" value="1"/>
</dbReference>
<sequence length="559" mass="62959">MAERRRSTFPFIISTPQNLDRQSLALRQAHARSHAARVSHSSLHRPSVLSGPGNLCLTSSLTQDDAQASHGTEDGRDDGRAQVSFKGRRHELDFDIVGPDASPQYRTTKAQHLTKHTGVLHGAETGHQRQRSKPKPNVAGRYMSPWKLDPLYWIPYRRHRGVYVALGHFVQVSAPAVRPLYEIFDITNTYTSLPFEFIVGSETFYHTAIARLLVTANKSRDPASTDDPLVTLHQTIAIRQLRHEIDKTAVPTDLMLLTVLFLIAVDVAIGQSSSVEMHRVNLARLVKLRGGLDALGYDGYVKATIKQFDDIYTFQHGPGPLFRPIEYLPLYPSHPFSRETQDLVGTIPEGFQRLALNQILPLDVIELLSRIAHALRRCGRKNIYIPLSDAENPFHFRQRRYDTFSEACPCLFAPEHQVHPLLKPLTLALAIWSCNAYSTTRSASLVTTGFLRSLTTRLQQTPTATGTSVSAHIPSSPSVDEQECWVWIWMVAIDAWMPPDSRELLPVGKELLQCFKARFPRAATGPNIRDGILTRYFSNNDFRVRVRSLWHEVPNSSTT</sequence>
<evidence type="ECO:0000313" key="2">
    <source>
        <dbReference type="EMBL" id="KIW71605.1"/>
    </source>
</evidence>
<protein>
    <recommendedName>
        <fullName evidence="4">Transcription factor domain-containing protein</fullName>
    </recommendedName>
</protein>
<feature type="region of interest" description="Disordered" evidence="1">
    <location>
        <begin position="35"/>
        <end position="56"/>
    </location>
</feature>
<dbReference type="EMBL" id="KN846957">
    <property type="protein sequence ID" value="KIW71605.1"/>
    <property type="molecule type" value="Genomic_DNA"/>
</dbReference>
<proteinExistence type="predicted"/>
<dbReference type="HOGENOM" id="CLU_016895_1_1_1"/>
<keyword evidence="3" id="KW-1185">Reference proteome</keyword>
<evidence type="ECO:0000313" key="3">
    <source>
        <dbReference type="Proteomes" id="UP000054266"/>
    </source>
</evidence>
<accession>A0A0D2FYQ0</accession>
<gene>
    <name evidence="2" type="ORF">PV04_03748</name>
</gene>
<reference evidence="2 3" key="1">
    <citation type="submission" date="2015-01" db="EMBL/GenBank/DDBJ databases">
        <title>The Genome Sequence of Capronia semiimmersa CBS27337.</title>
        <authorList>
            <consortium name="The Broad Institute Genomics Platform"/>
            <person name="Cuomo C."/>
            <person name="de Hoog S."/>
            <person name="Gorbushina A."/>
            <person name="Stielow B."/>
            <person name="Teixiera M."/>
            <person name="Abouelleil A."/>
            <person name="Chapman S.B."/>
            <person name="Priest M."/>
            <person name="Young S.K."/>
            <person name="Wortman J."/>
            <person name="Nusbaum C."/>
            <person name="Birren B."/>
        </authorList>
    </citation>
    <scope>NUCLEOTIDE SEQUENCE [LARGE SCALE GENOMIC DNA]</scope>
    <source>
        <strain evidence="2 3">CBS 27337</strain>
    </source>
</reference>
<name>A0A0D2FYQ0_9EURO</name>
<organism evidence="2 3">
    <name type="scientific">Phialophora macrospora</name>
    <dbReference type="NCBI Taxonomy" id="1851006"/>
    <lineage>
        <taxon>Eukaryota</taxon>
        <taxon>Fungi</taxon>
        <taxon>Dikarya</taxon>
        <taxon>Ascomycota</taxon>
        <taxon>Pezizomycotina</taxon>
        <taxon>Eurotiomycetes</taxon>
        <taxon>Chaetothyriomycetidae</taxon>
        <taxon>Chaetothyriales</taxon>
        <taxon>Herpotrichiellaceae</taxon>
        <taxon>Phialophora</taxon>
    </lineage>
</organism>
<evidence type="ECO:0008006" key="4">
    <source>
        <dbReference type="Google" id="ProtNLM"/>
    </source>
</evidence>